<protein>
    <submittedName>
        <fullName evidence="2">Histone deacetylase HD2-like protein</fullName>
    </submittedName>
</protein>
<reference evidence="3" key="3">
    <citation type="journal article" date="2005" name="Nature">
        <title>The map-based sequence of the rice genome.</title>
        <authorList>
            <consortium name="International rice genome sequencing project (IRGSP)"/>
            <person name="Matsumoto T."/>
            <person name="Wu J."/>
            <person name="Kanamori H."/>
            <person name="Katayose Y."/>
            <person name="Fujisawa M."/>
            <person name="Namiki N."/>
            <person name="Mizuno H."/>
            <person name="Yamamoto K."/>
            <person name="Antonio B.A."/>
            <person name="Baba T."/>
            <person name="Sakata K."/>
            <person name="Nagamura Y."/>
            <person name="Aoki H."/>
            <person name="Arikawa K."/>
            <person name="Arita K."/>
            <person name="Bito T."/>
            <person name="Chiden Y."/>
            <person name="Fujitsuka N."/>
            <person name="Fukunaka R."/>
            <person name="Hamada M."/>
            <person name="Harada C."/>
            <person name="Hayashi A."/>
            <person name="Hijishita S."/>
            <person name="Honda M."/>
            <person name="Hosokawa S."/>
            <person name="Ichikawa Y."/>
            <person name="Idonuma A."/>
            <person name="Iijima M."/>
            <person name="Ikeda M."/>
            <person name="Ikeno M."/>
            <person name="Ito K."/>
            <person name="Ito S."/>
            <person name="Ito T."/>
            <person name="Ito Y."/>
            <person name="Ito Y."/>
            <person name="Iwabuchi A."/>
            <person name="Kamiya K."/>
            <person name="Karasawa W."/>
            <person name="Kurita K."/>
            <person name="Katagiri S."/>
            <person name="Kikuta A."/>
            <person name="Kobayashi H."/>
            <person name="Kobayashi N."/>
            <person name="Machita K."/>
            <person name="Maehara T."/>
            <person name="Masukawa M."/>
            <person name="Mizubayashi T."/>
            <person name="Mukai Y."/>
            <person name="Nagasaki H."/>
            <person name="Nagata Y."/>
            <person name="Naito S."/>
            <person name="Nakashima M."/>
            <person name="Nakama Y."/>
            <person name="Nakamichi Y."/>
            <person name="Nakamura M."/>
            <person name="Meguro A."/>
            <person name="Negishi M."/>
            <person name="Ohta I."/>
            <person name="Ohta T."/>
            <person name="Okamoto M."/>
            <person name="Ono N."/>
            <person name="Saji S."/>
            <person name="Sakaguchi M."/>
            <person name="Sakai K."/>
            <person name="Shibata M."/>
            <person name="Shimokawa T."/>
            <person name="Song J."/>
            <person name="Takazaki Y."/>
            <person name="Terasawa K."/>
            <person name="Tsugane M."/>
            <person name="Tsuji K."/>
            <person name="Ueda S."/>
            <person name="Waki K."/>
            <person name="Yamagata H."/>
            <person name="Yamamoto M."/>
            <person name="Yamamoto S."/>
            <person name="Yamane H."/>
            <person name="Yoshiki S."/>
            <person name="Yoshihara R."/>
            <person name="Yukawa K."/>
            <person name="Zhong H."/>
            <person name="Yano M."/>
            <person name="Yuan Q."/>
            <person name="Ouyang S."/>
            <person name="Liu J."/>
            <person name="Jones K.M."/>
            <person name="Gansberger K."/>
            <person name="Moffat K."/>
            <person name="Hill J."/>
            <person name="Bera J."/>
            <person name="Fadrosh D."/>
            <person name="Jin S."/>
            <person name="Johri S."/>
            <person name="Kim M."/>
            <person name="Overton L."/>
            <person name="Reardon M."/>
            <person name="Tsitrin T."/>
            <person name="Vuong H."/>
            <person name="Weaver B."/>
            <person name="Ciecko A."/>
            <person name="Tallon L."/>
            <person name="Jackson J."/>
            <person name="Pai G."/>
            <person name="Aken S.V."/>
            <person name="Utterback T."/>
            <person name="Reidmuller S."/>
            <person name="Feldblyum T."/>
            <person name="Hsiao J."/>
            <person name="Zismann V."/>
            <person name="Iobst S."/>
            <person name="de Vazeille A.R."/>
            <person name="Buell C.R."/>
            <person name="Ying K."/>
            <person name="Li Y."/>
            <person name="Lu T."/>
            <person name="Huang Y."/>
            <person name="Zhao Q."/>
            <person name="Feng Q."/>
            <person name="Zhang L."/>
            <person name="Zhu J."/>
            <person name="Weng Q."/>
            <person name="Mu J."/>
            <person name="Lu Y."/>
            <person name="Fan D."/>
            <person name="Liu Y."/>
            <person name="Guan J."/>
            <person name="Zhang Y."/>
            <person name="Yu S."/>
            <person name="Liu X."/>
            <person name="Zhang Y."/>
            <person name="Hong G."/>
            <person name="Han B."/>
            <person name="Choisne N."/>
            <person name="Demange N."/>
            <person name="Orjeda G."/>
            <person name="Samain S."/>
            <person name="Cattolico L."/>
            <person name="Pelletier E."/>
            <person name="Couloux A."/>
            <person name="Segurens B."/>
            <person name="Wincker P."/>
            <person name="D'Hont A."/>
            <person name="Scarpelli C."/>
            <person name="Weissenbach J."/>
            <person name="Salanoubat M."/>
            <person name="Quetier F."/>
            <person name="Yu Y."/>
            <person name="Kim H.R."/>
            <person name="Rambo T."/>
            <person name="Currie J."/>
            <person name="Collura K."/>
            <person name="Luo M."/>
            <person name="Yang T."/>
            <person name="Ammiraju J.S.S."/>
            <person name="Engler F."/>
            <person name="Soderlund C."/>
            <person name="Wing R.A."/>
            <person name="Palmer L.E."/>
            <person name="de la Bastide M."/>
            <person name="Spiegel L."/>
            <person name="Nascimento L."/>
            <person name="Zutavern T."/>
            <person name="O'Shaughnessy A."/>
            <person name="Dike S."/>
            <person name="Dedhia N."/>
            <person name="Preston R."/>
            <person name="Balija V."/>
            <person name="McCombie W.R."/>
            <person name="Chow T."/>
            <person name="Chen H."/>
            <person name="Chung M."/>
            <person name="Chen C."/>
            <person name="Shaw J."/>
            <person name="Wu H."/>
            <person name="Hsiao K."/>
            <person name="Chao Y."/>
            <person name="Chu M."/>
            <person name="Cheng C."/>
            <person name="Hour A."/>
            <person name="Lee P."/>
            <person name="Lin S."/>
            <person name="Lin Y."/>
            <person name="Liou J."/>
            <person name="Liu S."/>
            <person name="Hsing Y."/>
            <person name="Raghuvanshi S."/>
            <person name="Mohanty A."/>
            <person name="Bharti A.K."/>
            <person name="Gaur A."/>
            <person name="Gupta V."/>
            <person name="Kumar D."/>
            <person name="Ravi V."/>
            <person name="Vij S."/>
            <person name="Kapur A."/>
            <person name="Khurana P."/>
            <person name="Khurana P."/>
            <person name="Khurana J.P."/>
            <person name="Tyagi A.K."/>
            <person name="Gaikwad K."/>
            <person name="Singh A."/>
            <person name="Dalal V."/>
            <person name="Srivastava S."/>
            <person name="Dixit A."/>
            <person name="Pal A.K."/>
            <person name="Ghazi I.A."/>
            <person name="Yadav M."/>
            <person name="Pandit A."/>
            <person name="Bhargava A."/>
            <person name="Sureshbabu K."/>
            <person name="Batra K."/>
            <person name="Sharma T.R."/>
            <person name="Mohapatra T."/>
            <person name="Singh N.K."/>
            <person name="Messing J."/>
            <person name="Nelson A.B."/>
            <person name="Fuks G."/>
            <person name="Kavchok S."/>
            <person name="Keizer G."/>
            <person name="Linton E."/>
            <person name="Llaca V."/>
            <person name="Song R."/>
            <person name="Tanyolac B."/>
            <person name="Young S."/>
            <person name="Ho-Il K."/>
            <person name="Hahn J.H."/>
            <person name="Sangsakoo G."/>
            <person name="Vanavichit A."/>
            <person name="de Mattos Luiz.A.T."/>
            <person name="Zimmer P.D."/>
            <person name="Malone G."/>
            <person name="Dellagostin O."/>
            <person name="de Oliveira A.C."/>
            <person name="Bevan M."/>
            <person name="Bancroft I."/>
            <person name="Minx P."/>
            <person name="Cordum H."/>
            <person name="Wilson R."/>
            <person name="Cheng Z."/>
            <person name="Jin W."/>
            <person name="Jiang J."/>
            <person name="Leong S.A."/>
            <person name="Iwama H."/>
            <person name="Gojobori T."/>
            <person name="Itoh T."/>
            <person name="Niimura Y."/>
            <person name="Fujii Y."/>
            <person name="Habara T."/>
            <person name="Sakai H."/>
            <person name="Sato Y."/>
            <person name="Wilson G."/>
            <person name="Kumar K."/>
            <person name="McCouch S."/>
            <person name="Juretic N."/>
            <person name="Hoen D."/>
            <person name="Wright S."/>
            <person name="Bruskiewich R."/>
            <person name="Bureau T."/>
            <person name="Miyao A."/>
            <person name="Hirochika H."/>
            <person name="Nishikawa T."/>
            <person name="Kadowaki K."/>
            <person name="Sugiura M."/>
            <person name="Burr B."/>
            <person name="Sasaki T."/>
        </authorList>
    </citation>
    <scope>NUCLEOTIDE SEQUENCE [LARGE SCALE GENOMIC DNA]</scope>
    <source>
        <strain evidence="3">cv. Nipponbare</strain>
    </source>
</reference>
<sequence>MVETERNKFILGPLTCQRIRFSSFNRKTRYNGGAGVGGGGGRDANCDALVPPSFVRTDGCGRGDRSPPVHTFGFGKDHDAVAMHTIAEVTGGTFSFIENEAAIQDGFVQCIGGLLSVAVQELHFDAETWRGPDGPRAWPATRRRSPASPSALWRWTGWKPSMTSRWSRD</sequence>
<name>Q6YZC1_ORYSJ</name>
<reference evidence="3" key="4">
    <citation type="journal article" date="2008" name="Nucleic Acids Res.">
        <title>The rice annotation project database (RAP-DB): 2008 update.</title>
        <authorList>
            <consortium name="The rice annotation project (RAP)"/>
        </authorList>
    </citation>
    <scope>GENOME REANNOTATION</scope>
    <source>
        <strain evidence="3">cv. Nipponbare</strain>
    </source>
</reference>
<dbReference type="Proteomes" id="UP000000763">
    <property type="component" value="Chromosome 8"/>
</dbReference>
<dbReference type="Gene3D" id="3.40.50.410">
    <property type="entry name" value="von Willebrand factor, type A domain"/>
    <property type="match status" value="1"/>
</dbReference>
<dbReference type="EMBL" id="AP005531">
    <property type="protein sequence ID" value="BAD05756.1"/>
    <property type="molecule type" value="Genomic_DNA"/>
</dbReference>
<reference evidence="2" key="2">
    <citation type="submission" date="2002-07" db="EMBL/GenBank/DDBJ databases">
        <title>Oryza sativa nipponbare(GA3) genomic DNA, chromosome 8, BAC clone:B1099H05.</title>
        <authorList>
            <person name="Sasaki T."/>
            <person name="Matsumoto T."/>
            <person name="Katayose Y."/>
        </authorList>
    </citation>
    <scope>NUCLEOTIDE SEQUENCE</scope>
</reference>
<reference evidence="1" key="1">
    <citation type="submission" date="2002-01" db="EMBL/GenBank/DDBJ databases">
        <title>Oryza sativa nipponbare(GA3) genomic DNA, chromosome 8, PAC clone:P0020B10.</title>
        <authorList>
            <person name="Sasaki T."/>
            <person name="Matsumoto T."/>
            <person name="Yamamoto K."/>
        </authorList>
    </citation>
    <scope>NUCLEOTIDE SEQUENCE</scope>
</reference>
<dbReference type="EMBL" id="AP004656">
    <property type="protein sequence ID" value="BAD03327.1"/>
    <property type="molecule type" value="Genomic_DNA"/>
</dbReference>
<dbReference type="PANTHER" id="PTHR10579:SF132">
    <property type="entry name" value="OS10G0464800 PROTEIN"/>
    <property type="match status" value="1"/>
</dbReference>
<evidence type="ECO:0000313" key="3">
    <source>
        <dbReference type="Proteomes" id="UP000000763"/>
    </source>
</evidence>
<evidence type="ECO:0000313" key="1">
    <source>
        <dbReference type="EMBL" id="BAD03327.1"/>
    </source>
</evidence>
<organism evidence="2 3">
    <name type="scientific">Oryza sativa subsp. japonica</name>
    <name type="common">Rice</name>
    <dbReference type="NCBI Taxonomy" id="39947"/>
    <lineage>
        <taxon>Eukaryota</taxon>
        <taxon>Viridiplantae</taxon>
        <taxon>Streptophyta</taxon>
        <taxon>Embryophyta</taxon>
        <taxon>Tracheophyta</taxon>
        <taxon>Spermatophyta</taxon>
        <taxon>Magnoliopsida</taxon>
        <taxon>Liliopsida</taxon>
        <taxon>Poales</taxon>
        <taxon>Poaceae</taxon>
        <taxon>BOP clade</taxon>
        <taxon>Oryzoideae</taxon>
        <taxon>Oryzeae</taxon>
        <taxon>Oryzinae</taxon>
        <taxon>Oryza</taxon>
        <taxon>Oryza sativa</taxon>
    </lineage>
</organism>
<dbReference type="InterPro" id="IPR051266">
    <property type="entry name" value="CLCR"/>
</dbReference>
<dbReference type="AlphaFoldDB" id="Q6YZC1"/>
<dbReference type="InterPro" id="IPR036465">
    <property type="entry name" value="vWFA_dom_sf"/>
</dbReference>
<proteinExistence type="predicted"/>
<gene>
    <name evidence="2" type="ORF">B1099H05.5</name>
    <name evidence="1" type="ORF">P0020B10.29</name>
</gene>
<evidence type="ECO:0000313" key="2">
    <source>
        <dbReference type="EMBL" id="BAD05756.1"/>
    </source>
</evidence>
<dbReference type="PANTHER" id="PTHR10579">
    <property type="entry name" value="CALCIUM-ACTIVATED CHLORIDE CHANNEL REGULATOR"/>
    <property type="match status" value="1"/>
</dbReference>
<accession>Q6YZC1</accession>